<comment type="caution">
    <text evidence="3">The sequence shown here is derived from an EMBL/GenBank/DDBJ whole genome shotgun (WGS) entry which is preliminary data.</text>
</comment>
<keyword evidence="4" id="KW-1185">Reference proteome</keyword>
<dbReference type="InterPro" id="IPR012816">
    <property type="entry name" value="NADAR"/>
</dbReference>
<organism evidence="3 4">
    <name type="scientific">Rhizoclosmatium globosum</name>
    <dbReference type="NCBI Taxonomy" id="329046"/>
    <lineage>
        <taxon>Eukaryota</taxon>
        <taxon>Fungi</taxon>
        <taxon>Fungi incertae sedis</taxon>
        <taxon>Chytridiomycota</taxon>
        <taxon>Chytridiomycota incertae sedis</taxon>
        <taxon>Chytridiomycetes</taxon>
        <taxon>Chytridiales</taxon>
        <taxon>Chytriomycetaceae</taxon>
        <taxon>Rhizoclosmatium</taxon>
    </lineage>
</organism>
<evidence type="ECO:0000256" key="1">
    <source>
        <dbReference type="SAM" id="MobiDB-lite"/>
    </source>
</evidence>
<dbReference type="STRING" id="329046.A0A1Y2B8P8"/>
<dbReference type="SUPFAM" id="SSF143990">
    <property type="entry name" value="YbiA-like"/>
    <property type="match status" value="1"/>
</dbReference>
<sequence>MIQQIQADLIALRARFATTPLPTVLTVPEGKQHVLHPSGRISYSSTVYCFTGPKQSLLDNWSPTPTKISSNTFATAEQLIFLASKAALFADNKSLTLATSSPNMDPKTAKALGRKVGNFKPEVWGPASLWLSDVVVLLKVLQNPAAMDELLSTRGLLIAEGAPRDKLWGIGASCKTVDVALNKEMWRGRNELGKSLVRVREYVLKALEAENVEDIEPIVGQDKWDKFFGWFENGKQKRDREEQSTDNEPVESKKIKL</sequence>
<evidence type="ECO:0000259" key="2">
    <source>
        <dbReference type="Pfam" id="PF08719"/>
    </source>
</evidence>
<protein>
    <recommendedName>
        <fullName evidence="2">NADAR domain-containing protein</fullName>
    </recommendedName>
</protein>
<feature type="domain" description="NADAR" evidence="2">
    <location>
        <begin position="54"/>
        <end position="201"/>
    </location>
</feature>
<evidence type="ECO:0000313" key="4">
    <source>
        <dbReference type="Proteomes" id="UP000193642"/>
    </source>
</evidence>
<proteinExistence type="predicted"/>
<evidence type="ECO:0000313" key="3">
    <source>
        <dbReference type="EMBL" id="ORY30475.1"/>
    </source>
</evidence>
<name>A0A1Y2B8P8_9FUNG</name>
<dbReference type="Pfam" id="PF08719">
    <property type="entry name" value="NADAR"/>
    <property type="match status" value="1"/>
</dbReference>
<dbReference type="AlphaFoldDB" id="A0A1Y2B8P8"/>
<dbReference type="Gene3D" id="1.10.357.40">
    <property type="entry name" value="YbiA-like"/>
    <property type="match status" value="1"/>
</dbReference>
<dbReference type="Proteomes" id="UP000193642">
    <property type="component" value="Unassembled WGS sequence"/>
</dbReference>
<dbReference type="OrthoDB" id="206452at2759"/>
<dbReference type="InterPro" id="IPR037238">
    <property type="entry name" value="YbiA-like_sf"/>
</dbReference>
<reference evidence="3 4" key="1">
    <citation type="submission" date="2016-07" db="EMBL/GenBank/DDBJ databases">
        <title>Pervasive Adenine N6-methylation of Active Genes in Fungi.</title>
        <authorList>
            <consortium name="DOE Joint Genome Institute"/>
            <person name="Mondo S.J."/>
            <person name="Dannebaum R.O."/>
            <person name="Kuo R.C."/>
            <person name="Labutti K."/>
            <person name="Haridas S."/>
            <person name="Kuo A."/>
            <person name="Salamov A."/>
            <person name="Ahrendt S.R."/>
            <person name="Lipzen A."/>
            <person name="Sullivan W."/>
            <person name="Andreopoulos W.B."/>
            <person name="Clum A."/>
            <person name="Lindquist E."/>
            <person name="Daum C."/>
            <person name="Ramamoorthy G.K."/>
            <person name="Gryganskyi A."/>
            <person name="Culley D."/>
            <person name="Magnuson J.K."/>
            <person name="James T.Y."/>
            <person name="O'Malley M.A."/>
            <person name="Stajich J.E."/>
            <person name="Spatafora J.W."/>
            <person name="Visel A."/>
            <person name="Grigoriev I.V."/>
        </authorList>
    </citation>
    <scope>NUCLEOTIDE SEQUENCE [LARGE SCALE GENOMIC DNA]</scope>
    <source>
        <strain evidence="3 4">JEL800</strain>
    </source>
</reference>
<gene>
    <name evidence="3" type="ORF">BCR33DRAFT_857322</name>
</gene>
<dbReference type="EMBL" id="MCGO01000082">
    <property type="protein sequence ID" value="ORY30475.1"/>
    <property type="molecule type" value="Genomic_DNA"/>
</dbReference>
<feature type="region of interest" description="Disordered" evidence="1">
    <location>
        <begin position="235"/>
        <end position="257"/>
    </location>
</feature>
<accession>A0A1Y2B8P8</accession>
<dbReference type="CDD" id="cd15457">
    <property type="entry name" value="NADAR"/>
    <property type="match status" value="1"/>
</dbReference>